<dbReference type="InterPro" id="IPR003838">
    <property type="entry name" value="ABC3_permease_C"/>
</dbReference>
<keyword evidence="6 10" id="KW-0812">Transmembrane</keyword>
<comment type="subcellular location">
    <subcellularLocation>
        <location evidence="1">Cell membrane</location>
        <topology evidence="1">Multi-pass membrane protein</topology>
    </subcellularLocation>
</comment>
<comment type="similarity">
    <text evidence="2">Belongs to the ABC-4 integral membrane protein family. FtsX subfamily.</text>
</comment>
<dbReference type="Pfam" id="PF02687">
    <property type="entry name" value="FtsX"/>
    <property type="match status" value="1"/>
</dbReference>
<organism evidence="13">
    <name type="scientific">freshwater metagenome</name>
    <dbReference type="NCBI Taxonomy" id="449393"/>
    <lineage>
        <taxon>unclassified sequences</taxon>
        <taxon>metagenomes</taxon>
        <taxon>ecological metagenomes</taxon>
    </lineage>
</organism>
<gene>
    <name evidence="13" type="ORF">UFOPK2958_00255</name>
</gene>
<dbReference type="PANTHER" id="PTHR47755:SF1">
    <property type="entry name" value="CELL DIVISION PROTEIN FTSX"/>
    <property type="match status" value="1"/>
</dbReference>
<evidence type="ECO:0000256" key="5">
    <source>
        <dbReference type="ARBA" id="ARBA00022618"/>
    </source>
</evidence>
<evidence type="ECO:0000256" key="9">
    <source>
        <dbReference type="ARBA" id="ARBA00023306"/>
    </source>
</evidence>
<keyword evidence="9" id="KW-0131">Cell cycle</keyword>
<evidence type="ECO:0000256" key="8">
    <source>
        <dbReference type="ARBA" id="ARBA00023136"/>
    </source>
</evidence>
<evidence type="ECO:0000256" key="3">
    <source>
        <dbReference type="ARBA" id="ARBA00021907"/>
    </source>
</evidence>
<keyword evidence="8 10" id="KW-0472">Membrane</keyword>
<dbReference type="Gene3D" id="3.30.70.3040">
    <property type="match status" value="1"/>
</dbReference>
<feature type="domain" description="ABC3 transporter permease C-terminal" evidence="11">
    <location>
        <begin position="172"/>
        <end position="281"/>
    </location>
</feature>
<evidence type="ECO:0000256" key="7">
    <source>
        <dbReference type="ARBA" id="ARBA00022989"/>
    </source>
</evidence>
<reference evidence="13" key="1">
    <citation type="submission" date="2020-05" db="EMBL/GenBank/DDBJ databases">
        <authorList>
            <person name="Chiriac C."/>
            <person name="Salcher M."/>
            <person name="Ghai R."/>
            <person name="Kavagutti S V."/>
        </authorList>
    </citation>
    <scope>NUCLEOTIDE SEQUENCE</scope>
</reference>
<evidence type="ECO:0000256" key="10">
    <source>
        <dbReference type="SAM" id="Phobius"/>
    </source>
</evidence>
<accession>A0A6J6W2D3</accession>
<dbReference type="AlphaFoldDB" id="A0A6J6W2D3"/>
<dbReference type="InterPro" id="IPR004513">
    <property type="entry name" value="FtsX"/>
</dbReference>
<name>A0A6J6W2D3_9ZZZZ</name>
<dbReference type="GO" id="GO:0051301">
    <property type="term" value="P:cell division"/>
    <property type="evidence" value="ECO:0007669"/>
    <property type="project" value="UniProtKB-KW"/>
</dbReference>
<evidence type="ECO:0000259" key="11">
    <source>
        <dbReference type="Pfam" id="PF02687"/>
    </source>
</evidence>
<evidence type="ECO:0000256" key="6">
    <source>
        <dbReference type="ARBA" id="ARBA00022692"/>
    </source>
</evidence>
<keyword evidence="7 10" id="KW-1133">Transmembrane helix</keyword>
<feature type="domain" description="FtsX extracellular" evidence="12">
    <location>
        <begin position="59"/>
        <end position="148"/>
    </location>
</feature>
<dbReference type="PIRSF" id="PIRSF003097">
    <property type="entry name" value="FtsX"/>
    <property type="match status" value="1"/>
</dbReference>
<dbReference type="GO" id="GO:0005886">
    <property type="term" value="C:plasma membrane"/>
    <property type="evidence" value="ECO:0007669"/>
    <property type="project" value="UniProtKB-SubCell"/>
</dbReference>
<evidence type="ECO:0000256" key="4">
    <source>
        <dbReference type="ARBA" id="ARBA00022475"/>
    </source>
</evidence>
<keyword evidence="5" id="KW-0132">Cell division</keyword>
<dbReference type="PANTHER" id="PTHR47755">
    <property type="entry name" value="CELL DIVISION PROTEIN FTSX"/>
    <property type="match status" value="1"/>
</dbReference>
<sequence length="284" mass="31405">MLSFFRYTLRETGTNLWRNRLMTIAAILTVTVSLFLVGAALMLKQSASQASSHWQQGTRVTIWMKPTASQAEVTAVDSQLQTLPFVKSCTFYTQQQDYEEARKLLPQSEFSVLQPSDMPSSFRCTPTTPNNVFVVETSFTGQPGVLTVTAPEQQVRQMEKVIRIAQWVFVGLAGILLISATVLILNTIRMAIFARRREVAVMKLVGATNWFIRIPFISEGFFQGLIGSGLAVGFLAVFQTWYPLPVLFRLSTTAFIGSASVVAFLGVSIGSIGSALAIRRFLDV</sequence>
<feature type="transmembrane region" description="Helical" evidence="10">
    <location>
        <begin position="21"/>
        <end position="43"/>
    </location>
</feature>
<proteinExistence type="inferred from homology"/>
<protein>
    <recommendedName>
        <fullName evidence="3">Cell division protein FtsX</fullName>
    </recommendedName>
</protein>
<feature type="transmembrane region" description="Helical" evidence="10">
    <location>
        <begin position="164"/>
        <end position="188"/>
    </location>
</feature>
<keyword evidence="4" id="KW-1003">Cell membrane</keyword>
<feature type="transmembrane region" description="Helical" evidence="10">
    <location>
        <begin position="221"/>
        <end position="242"/>
    </location>
</feature>
<evidence type="ECO:0000256" key="1">
    <source>
        <dbReference type="ARBA" id="ARBA00004651"/>
    </source>
</evidence>
<evidence type="ECO:0000256" key="2">
    <source>
        <dbReference type="ARBA" id="ARBA00007379"/>
    </source>
</evidence>
<dbReference type="Pfam" id="PF18075">
    <property type="entry name" value="FtsX_ECD"/>
    <property type="match status" value="1"/>
</dbReference>
<dbReference type="InterPro" id="IPR040690">
    <property type="entry name" value="FtsX_ECD"/>
</dbReference>
<evidence type="ECO:0000313" key="13">
    <source>
        <dbReference type="EMBL" id="CAB4776927.1"/>
    </source>
</evidence>
<feature type="transmembrane region" description="Helical" evidence="10">
    <location>
        <begin position="254"/>
        <end position="278"/>
    </location>
</feature>
<evidence type="ECO:0000259" key="12">
    <source>
        <dbReference type="Pfam" id="PF18075"/>
    </source>
</evidence>
<dbReference type="EMBL" id="CAFAAB010000016">
    <property type="protein sequence ID" value="CAB4776927.1"/>
    <property type="molecule type" value="Genomic_DNA"/>
</dbReference>